<dbReference type="Proteomes" id="UP001299970">
    <property type="component" value="Unassembled WGS sequence"/>
</dbReference>
<keyword evidence="2" id="KW-1185">Reference proteome</keyword>
<evidence type="ECO:0000313" key="2">
    <source>
        <dbReference type="Proteomes" id="UP001299970"/>
    </source>
</evidence>
<evidence type="ECO:0008006" key="3">
    <source>
        <dbReference type="Google" id="ProtNLM"/>
    </source>
</evidence>
<dbReference type="RefSeq" id="WP_241035470.1">
    <property type="nucleotide sequence ID" value="NZ_BAAAJF010000032.1"/>
</dbReference>
<evidence type="ECO:0000313" key="1">
    <source>
        <dbReference type="EMBL" id="MCH6165432.1"/>
    </source>
</evidence>
<proteinExistence type="predicted"/>
<reference evidence="1 2" key="1">
    <citation type="submission" date="2022-03" db="EMBL/GenBank/DDBJ databases">
        <title>Pseudonocardia alaer sp. nov., a novel actinomycete isolated from reed forest soil.</title>
        <authorList>
            <person name="Wang L."/>
        </authorList>
    </citation>
    <scope>NUCLEOTIDE SEQUENCE [LARGE SCALE GENOMIC DNA]</scope>
    <source>
        <strain evidence="1 2">Y-16303</strain>
    </source>
</reference>
<dbReference type="EMBL" id="JAKXMK010000006">
    <property type="protein sequence ID" value="MCH6165432.1"/>
    <property type="molecule type" value="Genomic_DNA"/>
</dbReference>
<sequence>MGTFTIQPHTRLQEWVAQEHGYFTEEGLDYEFQTDGLSSGAYTTSAVRSADSIPAEVRKGAFEDMSNERACDVSAACHWAVNAVAGTGVGKMWGHAYSITPSGVFVPPDSDLHRPEDLAGVDVAVGYHSGSHYSTIQALEPFIPFEQISLSFMGLPNDRLRRLLRGEAQAASLFGAQCYVAEQLGYRKLADATFAIGFLVAADADLDDTKRYFRALQKAQVAIDLHPQRYLQYWTREMPEDIAALVDVRRFGAGERIVFEQYTREMYDVTQQWMHEHGLLEVAPGKDSAYASVVLV</sequence>
<dbReference type="Gene3D" id="3.40.190.10">
    <property type="entry name" value="Periplasmic binding protein-like II"/>
    <property type="match status" value="2"/>
</dbReference>
<name>A0ABS9TA89_9PSEU</name>
<organism evidence="1 2">
    <name type="scientific">Pseudonocardia alaniniphila</name>
    <dbReference type="NCBI Taxonomy" id="75291"/>
    <lineage>
        <taxon>Bacteria</taxon>
        <taxon>Bacillati</taxon>
        <taxon>Actinomycetota</taxon>
        <taxon>Actinomycetes</taxon>
        <taxon>Pseudonocardiales</taxon>
        <taxon>Pseudonocardiaceae</taxon>
        <taxon>Pseudonocardia</taxon>
    </lineage>
</organism>
<gene>
    <name evidence="1" type="ORF">MMF94_07045</name>
</gene>
<dbReference type="SUPFAM" id="SSF53850">
    <property type="entry name" value="Periplasmic binding protein-like II"/>
    <property type="match status" value="1"/>
</dbReference>
<accession>A0ABS9TA89</accession>
<protein>
    <recommendedName>
        <fullName evidence="3">ABC transporter substrate-binding protein</fullName>
    </recommendedName>
</protein>
<comment type="caution">
    <text evidence="1">The sequence shown here is derived from an EMBL/GenBank/DDBJ whole genome shotgun (WGS) entry which is preliminary data.</text>
</comment>